<protein>
    <recommendedName>
        <fullName evidence="5">Pentatricopeptide repeat-containing protein</fullName>
    </recommendedName>
</protein>
<name>A0AAD5IZI5_ACENE</name>
<dbReference type="NCBIfam" id="TIGR00756">
    <property type="entry name" value="PPR"/>
    <property type="match status" value="2"/>
</dbReference>
<dbReference type="InterPro" id="IPR046960">
    <property type="entry name" value="PPR_At4g14850-like_plant"/>
</dbReference>
<dbReference type="Proteomes" id="UP001064489">
    <property type="component" value="Chromosome 4"/>
</dbReference>
<evidence type="ECO:0000256" key="2">
    <source>
        <dbReference type="PROSITE-ProRule" id="PRU00708"/>
    </source>
</evidence>
<dbReference type="EMBL" id="JAJSOW010000101">
    <property type="protein sequence ID" value="KAI9181456.1"/>
    <property type="molecule type" value="Genomic_DNA"/>
</dbReference>
<dbReference type="AlphaFoldDB" id="A0AAD5IZI5"/>
<dbReference type="PANTHER" id="PTHR47926">
    <property type="entry name" value="PENTATRICOPEPTIDE REPEAT-CONTAINING PROTEIN"/>
    <property type="match status" value="1"/>
</dbReference>
<reference evidence="3" key="1">
    <citation type="journal article" date="2022" name="Plant J.">
        <title>Strategies of tolerance reflected in two North American maple genomes.</title>
        <authorList>
            <person name="McEvoy S.L."/>
            <person name="Sezen U.U."/>
            <person name="Trouern-Trend A."/>
            <person name="McMahon S.M."/>
            <person name="Schaberg P.G."/>
            <person name="Yang J."/>
            <person name="Wegrzyn J.L."/>
            <person name="Swenson N.G."/>
        </authorList>
    </citation>
    <scope>NUCLEOTIDE SEQUENCE</scope>
    <source>
        <strain evidence="3">91603</strain>
    </source>
</reference>
<accession>A0AAD5IZI5</accession>
<keyword evidence="1" id="KW-0677">Repeat</keyword>
<gene>
    <name evidence="3" type="ORF">LWI28_015219</name>
</gene>
<proteinExistence type="predicted"/>
<evidence type="ECO:0000313" key="4">
    <source>
        <dbReference type="Proteomes" id="UP001064489"/>
    </source>
</evidence>
<dbReference type="PROSITE" id="PS51375">
    <property type="entry name" value="PPR"/>
    <property type="match status" value="1"/>
</dbReference>
<evidence type="ECO:0000256" key="1">
    <source>
        <dbReference type="ARBA" id="ARBA00022737"/>
    </source>
</evidence>
<evidence type="ECO:0008006" key="5">
    <source>
        <dbReference type="Google" id="ProtNLM"/>
    </source>
</evidence>
<dbReference type="InterPro" id="IPR011990">
    <property type="entry name" value="TPR-like_helical_dom_sf"/>
</dbReference>
<dbReference type="GO" id="GO:0009451">
    <property type="term" value="P:RNA modification"/>
    <property type="evidence" value="ECO:0007669"/>
    <property type="project" value="InterPro"/>
</dbReference>
<sequence length="92" mass="10671">MINGHVKRREIDTARELFVKMPSRDVSLWNLMISGYVLCWGSKFLEEGTPLFDVMLERDYVSWNTIINGHVNNGRLEDALRLFNSMPENVPS</sequence>
<dbReference type="Pfam" id="PF13041">
    <property type="entry name" value="PPR_2"/>
    <property type="match status" value="1"/>
</dbReference>
<dbReference type="InterPro" id="IPR002885">
    <property type="entry name" value="PPR_rpt"/>
</dbReference>
<keyword evidence="4" id="KW-1185">Reference proteome</keyword>
<feature type="repeat" description="PPR" evidence="2">
    <location>
        <begin position="59"/>
        <end position="89"/>
    </location>
</feature>
<dbReference type="Pfam" id="PF01535">
    <property type="entry name" value="PPR"/>
    <property type="match status" value="1"/>
</dbReference>
<dbReference type="Gene3D" id="1.25.40.10">
    <property type="entry name" value="Tetratricopeptide repeat domain"/>
    <property type="match status" value="1"/>
</dbReference>
<dbReference type="GO" id="GO:0003723">
    <property type="term" value="F:RNA binding"/>
    <property type="evidence" value="ECO:0007669"/>
    <property type="project" value="InterPro"/>
</dbReference>
<evidence type="ECO:0000313" key="3">
    <source>
        <dbReference type="EMBL" id="KAI9181456.1"/>
    </source>
</evidence>
<comment type="caution">
    <text evidence="3">The sequence shown here is derived from an EMBL/GenBank/DDBJ whole genome shotgun (WGS) entry which is preliminary data.</text>
</comment>
<organism evidence="3 4">
    <name type="scientific">Acer negundo</name>
    <name type="common">Box elder</name>
    <dbReference type="NCBI Taxonomy" id="4023"/>
    <lineage>
        <taxon>Eukaryota</taxon>
        <taxon>Viridiplantae</taxon>
        <taxon>Streptophyta</taxon>
        <taxon>Embryophyta</taxon>
        <taxon>Tracheophyta</taxon>
        <taxon>Spermatophyta</taxon>
        <taxon>Magnoliopsida</taxon>
        <taxon>eudicotyledons</taxon>
        <taxon>Gunneridae</taxon>
        <taxon>Pentapetalae</taxon>
        <taxon>rosids</taxon>
        <taxon>malvids</taxon>
        <taxon>Sapindales</taxon>
        <taxon>Sapindaceae</taxon>
        <taxon>Hippocastanoideae</taxon>
        <taxon>Acereae</taxon>
        <taxon>Acer</taxon>
    </lineage>
</organism>
<reference evidence="3" key="2">
    <citation type="submission" date="2023-02" db="EMBL/GenBank/DDBJ databases">
        <authorList>
            <person name="Swenson N.G."/>
            <person name="Wegrzyn J.L."/>
            <person name="Mcevoy S.L."/>
        </authorList>
    </citation>
    <scope>NUCLEOTIDE SEQUENCE</scope>
    <source>
        <strain evidence="3">91603</strain>
        <tissue evidence="3">Leaf</tissue>
    </source>
</reference>